<dbReference type="Gene3D" id="3.90.1170.20">
    <property type="entry name" value="Quinolinate phosphoribosyl transferase, N-terminal domain"/>
    <property type="match status" value="1"/>
</dbReference>
<dbReference type="PIRSF" id="PIRSF006250">
    <property type="entry name" value="NadC_ModD"/>
    <property type="match status" value="1"/>
</dbReference>
<dbReference type="Proteomes" id="UP000266305">
    <property type="component" value="Unassembled WGS sequence"/>
</dbReference>
<evidence type="ECO:0000259" key="7">
    <source>
        <dbReference type="Pfam" id="PF02749"/>
    </source>
</evidence>
<dbReference type="GO" id="GO:0034213">
    <property type="term" value="P:quinolinate catabolic process"/>
    <property type="evidence" value="ECO:0007669"/>
    <property type="project" value="TreeGrafter"/>
</dbReference>
<dbReference type="InterPro" id="IPR006242">
    <property type="entry name" value="ModD"/>
</dbReference>
<dbReference type="SUPFAM" id="SSF51690">
    <property type="entry name" value="Nicotinate/Quinolinate PRTase C-terminal domain-like"/>
    <property type="match status" value="1"/>
</dbReference>
<evidence type="ECO:0000313" key="9">
    <source>
        <dbReference type="Proteomes" id="UP000266305"/>
    </source>
</evidence>
<dbReference type="InterPro" id="IPR027277">
    <property type="entry name" value="NadC/ModD"/>
</dbReference>
<dbReference type="GO" id="GO:0005737">
    <property type="term" value="C:cytoplasm"/>
    <property type="evidence" value="ECO:0007669"/>
    <property type="project" value="TreeGrafter"/>
</dbReference>
<dbReference type="InterPro" id="IPR013785">
    <property type="entry name" value="Aldolase_TIM"/>
</dbReference>
<accession>A0AAX1UKM5</accession>
<protein>
    <recommendedName>
        <fullName evidence="2">Putative pyrophosphorylase ModD</fullName>
    </recommendedName>
</protein>
<evidence type="ECO:0000259" key="6">
    <source>
        <dbReference type="Pfam" id="PF01729"/>
    </source>
</evidence>
<dbReference type="InterPro" id="IPR036068">
    <property type="entry name" value="Nicotinate_pribotase-like_C"/>
</dbReference>
<proteinExistence type="inferred from homology"/>
<feature type="domain" description="Quinolinate phosphoribosyl transferase C-terminal" evidence="6">
    <location>
        <begin position="107"/>
        <end position="272"/>
    </location>
</feature>
<evidence type="ECO:0000256" key="3">
    <source>
        <dbReference type="ARBA" id="ARBA00022676"/>
    </source>
</evidence>
<dbReference type="PANTHER" id="PTHR32179">
    <property type="entry name" value="NICOTINATE-NUCLEOTIDE PYROPHOSPHORYLASE [CARBOXYLATING]"/>
    <property type="match status" value="1"/>
</dbReference>
<comment type="caution">
    <text evidence="8">The sequence shown here is derived from an EMBL/GenBank/DDBJ whole genome shotgun (WGS) entry which is preliminary data.</text>
</comment>
<evidence type="ECO:0000256" key="5">
    <source>
        <dbReference type="PIRNR" id="PIRNR006250"/>
    </source>
</evidence>
<name>A0AAX1UKM5_CERSP</name>
<organism evidence="8 9">
    <name type="scientific">Cereibacter sphaeroides</name>
    <name type="common">Rhodobacter sphaeroides</name>
    <dbReference type="NCBI Taxonomy" id="1063"/>
    <lineage>
        <taxon>Bacteria</taxon>
        <taxon>Pseudomonadati</taxon>
        <taxon>Pseudomonadota</taxon>
        <taxon>Alphaproteobacteria</taxon>
        <taxon>Rhodobacterales</taxon>
        <taxon>Paracoccaceae</taxon>
        <taxon>Cereibacter</taxon>
    </lineage>
</organism>
<sequence>MFLLDDRALLVLLQEDLPYGDLTSRALGIGPAPGLLRMAARDPMVLAGVEEAARIFALLGARAEIAAPSGAERAPGAPILAVEGPAEALFAGWKVAQTLMEWASGLATSAGALVRAAAEGAPGTVVACTRKTVPGTRALAFKAVTAGGATLHRTGLSDTVLLFPEHRPFAAGDLRAQLARLRAACPEKRLVVEVTSLAAAEAAAEGGAEVIQLEKFPPEAVAEAVRALEGRPVRIAAAGGIHPGNAAAYAAAGAQVLVTSAPYQAPPRDVAVTLGPA</sequence>
<dbReference type="AlphaFoldDB" id="A0AAX1UKM5"/>
<evidence type="ECO:0000313" key="8">
    <source>
        <dbReference type="EMBL" id="RHZ94277.1"/>
    </source>
</evidence>
<gene>
    <name evidence="8" type="primary">modD</name>
    <name evidence="8" type="ORF">D1114_12840</name>
</gene>
<dbReference type="SUPFAM" id="SSF54675">
    <property type="entry name" value="Nicotinate/Quinolinate PRTase N-terminal domain-like"/>
    <property type="match status" value="1"/>
</dbReference>
<dbReference type="InterPro" id="IPR037128">
    <property type="entry name" value="Quinolinate_PRibosylTase_N_sf"/>
</dbReference>
<evidence type="ECO:0000256" key="4">
    <source>
        <dbReference type="ARBA" id="ARBA00022679"/>
    </source>
</evidence>
<dbReference type="RefSeq" id="WP_119000401.1">
    <property type="nucleotide sequence ID" value="NZ_QWGP01000013.1"/>
</dbReference>
<dbReference type="Gene3D" id="3.20.20.70">
    <property type="entry name" value="Aldolase class I"/>
    <property type="match status" value="1"/>
</dbReference>
<dbReference type="PANTHER" id="PTHR32179:SF4">
    <property type="entry name" value="PYROPHOSPHORYLASE MODD-RELATED"/>
    <property type="match status" value="1"/>
</dbReference>
<feature type="domain" description="Quinolinate phosphoribosyl transferase N-terminal" evidence="7">
    <location>
        <begin position="21"/>
        <end position="104"/>
    </location>
</feature>
<evidence type="ECO:0000256" key="2">
    <source>
        <dbReference type="ARBA" id="ARBA00019205"/>
    </source>
</evidence>
<keyword evidence="3 5" id="KW-0328">Glycosyltransferase</keyword>
<comment type="similarity">
    <text evidence="1 5">Belongs to the NadC/ModD family.</text>
</comment>
<evidence type="ECO:0000256" key="1">
    <source>
        <dbReference type="ARBA" id="ARBA00009400"/>
    </source>
</evidence>
<dbReference type="FunFam" id="3.20.20.70:FF:000030">
    <property type="entry name" value="Nicotinate-nucleotide pyrophosphorylase, carboxylating"/>
    <property type="match status" value="1"/>
</dbReference>
<dbReference type="InterPro" id="IPR002638">
    <property type="entry name" value="Quinolinate_PRibosylTrfase_C"/>
</dbReference>
<dbReference type="Pfam" id="PF01729">
    <property type="entry name" value="QRPTase_C"/>
    <property type="match status" value="1"/>
</dbReference>
<dbReference type="Pfam" id="PF02749">
    <property type="entry name" value="QRPTase_N"/>
    <property type="match status" value="1"/>
</dbReference>
<dbReference type="CDD" id="cd01573">
    <property type="entry name" value="modD_like"/>
    <property type="match status" value="1"/>
</dbReference>
<dbReference type="GO" id="GO:0009435">
    <property type="term" value="P:NAD+ biosynthetic process"/>
    <property type="evidence" value="ECO:0007669"/>
    <property type="project" value="InterPro"/>
</dbReference>
<dbReference type="InterPro" id="IPR022412">
    <property type="entry name" value="Quinolinate_PRibosylTrfase_N"/>
</dbReference>
<dbReference type="GO" id="GO:0004514">
    <property type="term" value="F:nicotinate-nucleotide diphosphorylase (carboxylating) activity"/>
    <property type="evidence" value="ECO:0007669"/>
    <property type="project" value="InterPro"/>
</dbReference>
<reference evidence="8 9" key="1">
    <citation type="submission" date="2018-08" db="EMBL/GenBank/DDBJ databases">
        <title>Draft genome sequence of Rhodobacter sphaeroides FY.</title>
        <authorList>
            <person name="Rayyan A."/>
            <person name="Meyer T.E."/>
            <person name="Kyndt J.A."/>
        </authorList>
    </citation>
    <scope>NUCLEOTIDE SEQUENCE [LARGE SCALE GENOMIC DNA]</scope>
    <source>
        <strain evidence="8 9">FY</strain>
    </source>
</reference>
<dbReference type="EMBL" id="QWGP01000013">
    <property type="protein sequence ID" value="RHZ94277.1"/>
    <property type="molecule type" value="Genomic_DNA"/>
</dbReference>
<keyword evidence="4 5" id="KW-0808">Transferase</keyword>
<dbReference type="NCBIfam" id="TIGR01334">
    <property type="entry name" value="modD"/>
    <property type="match status" value="1"/>
</dbReference>